<accession>A0A7S4VWL3</accession>
<feature type="transmembrane region" description="Helical" evidence="3">
    <location>
        <begin position="829"/>
        <end position="849"/>
    </location>
</feature>
<dbReference type="GO" id="GO:0005886">
    <property type="term" value="C:plasma membrane"/>
    <property type="evidence" value="ECO:0007669"/>
    <property type="project" value="TreeGrafter"/>
</dbReference>
<keyword evidence="3" id="KW-0812">Transmembrane</keyword>
<keyword evidence="3" id="KW-0472">Membrane</keyword>
<dbReference type="SUPFAM" id="SSF46458">
    <property type="entry name" value="Globin-like"/>
    <property type="match status" value="2"/>
</dbReference>
<dbReference type="GO" id="GO:0098703">
    <property type="term" value="P:calcium ion import across plasma membrane"/>
    <property type="evidence" value="ECO:0007669"/>
    <property type="project" value="TreeGrafter"/>
</dbReference>
<dbReference type="InterPro" id="IPR012292">
    <property type="entry name" value="Globin/Proto"/>
</dbReference>
<keyword evidence="3" id="KW-1133">Transmembrane helix</keyword>
<evidence type="ECO:0000259" key="4">
    <source>
        <dbReference type="PROSITE" id="PS01033"/>
    </source>
</evidence>
<dbReference type="GO" id="GO:0005216">
    <property type="term" value="F:monoatomic ion channel activity"/>
    <property type="evidence" value="ECO:0007669"/>
    <property type="project" value="InterPro"/>
</dbReference>
<protein>
    <recommendedName>
        <fullName evidence="4">Globin domain-containing protein</fullName>
    </recommendedName>
</protein>
<name>A0A7S4VWL3_9DINO</name>
<feature type="transmembrane region" description="Helical" evidence="3">
    <location>
        <begin position="887"/>
        <end position="908"/>
    </location>
</feature>
<evidence type="ECO:0000256" key="3">
    <source>
        <dbReference type="SAM" id="Phobius"/>
    </source>
</evidence>
<dbReference type="CDD" id="cd01040">
    <property type="entry name" value="Mb-like"/>
    <property type="match status" value="2"/>
</dbReference>
<feature type="region of interest" description="Disordered" evidence="2">
    <location>
        <begin position="1024"/>
        <end position="1067"/>
    </location>
</feature>
<feature type="compositionally biased region" description="Polar residues" evidence="2">
    <location>
        <begin position="1038"/>
        <end position="1053"/>
    </location>
</feature>
<organism evidence="5">
    <name type="scientific">Alexandrium monilatum</name>
    <dbReference type="NCBI Taxonomy" id="311494"/>
    <lineage>
        <taxon>Eukaryota</taxon>
        <taxon>Sar</taxon>
        <taxon>Alveolata</taxon>
        <taxon>Dinophyceae</taxon>
        <taxon>Gonyaulacales</taxon>
        <taxon>Pyrocystaceae</taxon>
        <taxon>Alexandrium</taxon>
    </lineage>
</organism>
<sequence>MAGIYNATEVTDQVFEELHLPAEIVQGIQTVWTGFLKTGATREDAGEALYSAVFDAAPSLQSLFKTPRAVMAMRFINGLTRIMSSLDDPTAMKVVVETLGFQHLELEVTIPRVAIFRDAITDLLQVELMDLMSTQVREGLQTVLNYVGGAYIYIRVKYAERLRILASSWATANNRRTTENGEEVINTSMEESDESLKKARKATAFRGGPTSGSKEERQHTGSGDHSSSDSADMVRLRRQSVPTTYNEMFAFNAAVMGFGDKGWMGEVLVSFDAIVRNVSNSTRLQEECDVLSLRLAKCKGSSINLNEYKAVMLATLRSLVPKDWNSQHEVSWSWLWENVERMIGANLGKPAVQERALSKLLVGFDEETRGRLRREIYTTFFTLAPAGQDYFKQSTTRLHFIADRIVAMTLEIYKDANKMVEDISAMGLRHVGYGIPTDLFGPFVTACVKVMSNIANDDIANEAYRWSLGLVSRILTRVINEGSTIVMRAINQNSAKQLCKAVSCAPRGKRAMWMLNIQVGTQSISPLIWAIETGSLESAKAIITDLLTIRADRDRYYYGMDTMFERHPDLVKRLVQDAPALLPTLFEGLIWRSRTTENGMRRVNYYIKHLMVDSNGNFARTIGWLTEHGDPKIVCHPVIAMVTDLVWSRIAFRSFLQSKSWEIISLAVFLLGTAVFVEAREQTSSQRIVVMACRAYTYLVSLCPRIHRHVTRTCGSYKRREVIMWGHVPVPGYLAKWQEKVCLSLTLSLIAMLFFEPILACIGQQEGDFEGAGLFTQVCDKGKNLGFVYSVMVVFAIFFYFMLTIDMSVFSTRVSAFVLIVFRVASEVWLYLAGMIFVILAFSCAAVALEHDNEEFKTIPEAAMRLLEVALMLYDNSKYEAVRNEPALLFLMVAYILAAMTFLVNLLIAQMNCAYQCVYEDMVGYARLNRGKIVTESMPSVAEWRWRTFIDSLCLDMPCEFGEGDIGLPGAVQVLEPSSQHITTVDMIRRFGGSTSPSAQWPEEDLDAENDRFTQLEKRLEKAIRRIAPKKRKKGGPSSTQGTGETDGLSSGSKNDDGYASEAGSEM</sequence>
<gene>
    <name evidence="5" type="ORF">AMON00008_LOCUS39886</name>
</gene>
<dbReference type="AlphaFoldDB" id="A0A7S4VWL3"/>
<evidence type="ECO:0000313" key="5">
    <source>
        <dbReference type="EMBL" id="CAE4623771.1"/>
    </source>
</evidence>
<feature type="compositionally biased region" description="Low complexity" evidence="2">
    <location>
        <begin position="220"/>
        <end position="230"/>
    </location>
</feature>
<keyword evidence="1" id="KW-0677">Repeat</keyword>
<dbReference type="Gene3D" id="1.10.490.10">
    <property type="entry name" value="Globins"/>
    <property type="match status" value="2"/>
</dbReference>
<feature type="compositionally biased region" description="Basic residues" evidence="2">
    <location>
        <begin position="1025"/>
        <end position="1035"/>
    </location>
</feature>
<feature type="transmembrane region" description="Helical" evidence="3">
    <location>
        <begin position="787"/>
        <end position="809"/>
    </location>
</feature>
<proteinExistence type="predicted"/>
<dbReference type="InterPro" id="IPR024862">
    <property type="entry name" value="TRPV"/>
</dbReference>
<dbReference type="EMBL" id="HBNR01056725">
    <property type="protein sequence ID" value="CAE4623771.1"/>
    <property type="molecule type" value="Transcribed_RNA"/>
</dbReference>
<evidence type="ECO:0000256" key="2">
    <source>
        <dbReference type="SAM" id="MobiDB-lite"/>
    </source>
</evidence>
<dbReference type="InterPro" id="IPR009050">
    <property type="entry name" value="Globin-like_sf"/>
</dbReference>
<dbReference type="PANTHER" id="PTHR10582">
    <property type="entry name" value="TRANSIENT RECEPTOR POTENTIAL ION CHANNEL PROTEIN"/>
    <property type="match status" value="1"/>
</dbReference>
<feature type="region of interest" description="Disordered" evidence="2">
    <location>
        <begin position="180"/>
        <end position="233"/>
    </location>
</feature>
<dbReference type="PROSITE" id="PS01033">
    <property type="entry name" value="GLOBIN"/>
    <property type="match status" value="1"/>
</dbReference>
<dbReference type="PANTHER" id="PTHR10582:SF2">
    <property type="entry name" value="INACTIVE"/>
    <property type="match status" value="1"/>
</dbReference>
<evidence type="ECO:0000256" key="1">
    <source>
        <dbReference type="ARBA" id="ARBA00022737"/>
    </source>
</evidence>
<feature type="domain" description="Globin" evidence="4">
    <location>
        <begin position="19"/>
        <end position="141"/>
    </location>
</feature>
<feature type="transmembrane region" description="Helical" evidence="3">
    <location>
        <begin position="660"/>
        <end position="677"/>
    </location>
</feature>
<dbReference type="GO" id="GO:0019825">
    <property type="term" value="F:oxygen binding"/>
    <property type="evidence" value="ECO:0007669"/>
    <property type="project" value="InterPro"/>
</dbReference>
<dbReference type="InterPro" id="IPR044399">
    <property type="entry name" value="Mb-like_M"/>
</dbReference>
<reference evidence="5" key="1">
    <citation type="submission" date="2021-01" db="EMBL/GenBank/DDBJ databases">
        <authorList>
            <person name="Corre E."/>
            <person name="Pelletier E."/>
            <person name="Niang G."/>
            <person name="Scheremetjew M."/>
            <person name="Finn R."/>
            <person name="Kale V."/>
            <person name="Holt S."/>
            <person name="Cochrane G."/>
            <person name="Meng A."/>
            <person name="Brown T."/>
            <person name="Cohen L."/>
        </authorList>
    </citation>
    <scope>NUCLEOTIDE SEQUENCE</scope>
    <source>
        <strain evidence="5">CCMP3105</strain>
    </source>
</reference>
<dbReference type="GO" id="GO:0020037">
    <property type="term" value="F:heme binding"/>
    <property type="evidence" value="ECO:0007669"/>
    <property type="project" value="InterPro"/>
</dbReference>
<dbReference type="InterPro" id="IPR000971">
    <property type="entry name" value="Globin"/>
</dbReference>